<dbReference type="PROSITE" id="PS50173">
    <property type="entry name" value="UMUC"/>
    <property type="match status" value="1"/>
</dbReference>
<dbReference type="GO" id="GO:0006281">
    <property type="term" value="P:DNA repair"/>
    <property type="evidence" value="ECO:0007669"/>
    <property type="project" value="UniProtKB-KW"/>
</dbReference>
<feature type="region of interest" description="Disordered" evidence="27">
    <location>
        <begin position="677"/>
        <end position="717"/>
    </location>
</feature>
<keyword evidence="9" id="KW-0808">Transferase</keyword>
<dbReference type="KEGG" id="ldi:104353889"/>
<evidence type="ECO:0000256" key="19">
    <source>
        <dbReference type="ARBA" id="ARBA00023125"/>
    </source>
</evidence>
<dbReference type="GO" id="GO:0003887">
    <property type="term" value="F:DNA-directed DNA polymerase activity"/>
    <property type="evidence" value="ECO:0007669"/>
    <property type="project" value="UniProtKB-KW"/>
</dbReference>
<evidence type="ECO:0000256" key="27">
    <source>
        <dbReference type="SAM" id="MobiDB-lite"/>
    </source>
</evidence>
<dbReference type="FunFam" id="3.40.1170.60:FF:000002">
    <property type="entry name" value="Polymerase (DNA directed) kappa"/>
    <property type="match status" value="1"/>
</dbReference>
<comment type="catalytic activity">
    <reaction evidence="23">
        <text>DNA(n) + a 2'-deoxyribonucleoside 5'-triphosphate = DNA(n+1) + diphosphate</text>
        <dbReference type="Rhea" id="RHEA:22508"/>
        <dbReference type="Rhea" id="RHEA-COMP:17339"/>
        <dbReference type="Rhea" id="RHEA-COMP:17340"/>
        <dbReference type="ChEBI" id="CHEBI:33019"/>
        <dbReference type="ChEBI" id="CHEBI:61560"/>
        <dbReference type="ChEBI" id="CHEBI:173112"/>
        <dbReference type="EC" id="2.7.7.7"/>
    </reaction>
</comment>
<evidence type="ECO:0000256" key="10">
    <source>
        <dbReference type="ARBA" id="ARBA00022695"/>
    </source>
</evidence>
<dbReference type="InterPro" id="IPR024728">
    <property type="entry name" value="PolY_HhH_motif"/>
</dbReference>
<evidence type="ECO:0000256" key="1">
    <source>
        <dbReference type="ARBA" id="ARBA00001936"/>
    </source>
</evidence>
<evidence type="ECO:0000256" key="25">
    <source>
        <dbReference type="ARBA" id="ARBA00075994"/>
    </source>
</evidence>
<evidence type="ECO:0000256" key="9">
    <source>
        <dbReference type="ARBA" id="ARBA00022679"/>
    </source>
</evidence>
<evidence type="ECO:0000256" key="16">
    <source>
        <dbReference type="ARBA" id="ARBA00022833"/>
    </source>
</evidence>
<dbReference type="Gene3D" id="1.10.150.20">
    <property type="entry name" value="5' to 3' exonuclease, C-terminal subdomain"/>
    <property type="match status" value="1"/>
</dbReference>
<reference evidence="30 31" key="1">
    <citation type="submission" date="2014-04" db="EMBL/GenBank/DDBJ databases">
        <title>Genome evolution of avian class.</title>
        <authorList>
            <person name="Zhang G."/>
            <person name="Li C."/>
        </authorList>
    </citation>
    <scope>NUCLEOTIDE SEQUENCE [LARGE SCALE GENOMIC DNA]</scope>
    <source>
        <strain evidence="30">BGI_N330</strain>
    </source>
</reference>
<evidence type="ECO:0000256" key="5">
    <source>
        <dbReference type="ARBA" id="ARBA00012417"/>
    </source>
</evidence>
<dbReference type="InterPro" id="IPR022880">
    <property type="entry name" value="DNApol_IV"/>
</dbReference>
<comment type="cofactor">
    <cofactor evidence="1">
        <name>Mn(2+)</name>
        <dbReference type="ChEBI" id="CHEBI:29035"/>
    </cofactor>
</comment>
<dbReference type="SUPFAM" id="SSF100879">
    <property type="entry name" value="Lesion bypass DNA polymerase (Y-family), little finger domain"/>
    <property type="match status" value="1"/>
</dbReference>
<evidence type="ECO:0000313" key="30">
    <source>
        <dbReference type="EMBL" id="KFQ04246.1"/>
    </source>
</evidence>
<evidence type="ECO:0000256" key="4">
    <source>
        <dbReference type="ARBA" id="ARBA00010945"/>
    </source>
</evidence>
<protein>
    <recommendedName>
        <fullName evidence="6">DNA polymerase kappa</fullName>
        <ecNumber evidence="5">2.7.7.7</ecNumber>
    </recommendedName>
    <alternativeName>
        <fullName evidence="25">DINB protein</fullName>
    </alternativeName>
</protein>
<feature type="compositionally biased region" description="Low complexity" evidence="27">
    <location>
        <begin position="684"/>
        <end position="699"/>
    </location>
</feature>
<dbReference type="GO" id="GO:0003684">
    <property type="term" value="F:damaged DNA binding"/>
    <property type="evidence" value="ECO:0007669"/>
    <property type="project" value="InterPro"/>
</dbReference>
<keyword evidence="10" id="KW-0548">Nucleotidyltransferase</keyword>
<dbReference type="GO" id="GO:0005634">
    <property type="term" value="C:nucleus"/>
    <property type="evidence" value="ECO:0007669"/>
    <property type="project" value="UniProtKB-SubCell"/>
</dbReference>
<evidence type="ECO:0000256" key="22">
    <source>
        <dbReference type="ARBA" id="ARBA00023270"/>
    </source>
</evidence>
<dbReference type="Gene3D" id="1.10.150.810">
    <property type="match status" value="1"/>
</dbReference>
<comment type="subcellular location">
    <subcellularLocation>
        <location evidence="3">Nucleus</location>
    </subcellularLocation>
</comment>
<keyword evidence="8" id="KW-0237">DNA synthesis</keyword>
<keyword evidence="18" id="KW-0239">DNA-directed DNA polymerase</keyword>
<evidence type="ECO:0000313" key="31">
    <source>
        <dbReference type="Proteomes" id="UP000053001"/>
    </source>
</evidence>
<evidence type="ECO:0000256" key="26">
    <source>
        <dbReference type="PROSITE-ProRule" id="PRU01256"/>
    </source>
</evidence>
<keyword evidence="7" id="KW-0515">Mutator protein</keyword>
<dbReference type="EMBL" id="KK670027">
    <property type="protein sequence ID" value="KFQ04246.1"/>
    <property type="molecule type" value="Genomic_DNA"/>
</dbReference>
<dbReference type="InterPro" id="IPR017961">
    <property type="entry name" value="DNA_pol_Y-fam_little_finger"/>
</dbReference>
<evidence type="ECO:0000256" key="6">
    <source>
        <dbReference type="ARBA" id="ARBA00016178"/>
    </source>
</evidence>
<feature type="domain" description="UBZ4-type" evidence="29">
    <location>
        <begin position="612"/>
        <end position="642"/>
    </location>
</feature>
<dbReference type="SMART" id="SM00734">
    <property type="entry name" value="ZnF_Rad18"/>
    <property type="match status" value="2"/>
</dbReference>
<comment type="cofactor">
    <cofactor evidence="2">
        <name>Mg(2+)</name>
        <dbReference type="ChEBI" id="CHEBI:18420"/>
    </cofactor>
</comment>
<dbReference type="GO" id="GO:0006260">
    <property type="term" value="P:DNA replication"/>
    <property type="evidence" value="ECO:0007669"/>
    <property type="project" value="UniProtKB-KW"/>
</dbReference>
<evidence type="ECO:0000256" key="2">
    <source>
        <dbReference type="ARBA" id="ARBA00001946"/>
    </source>
</evidence>
<evidence type="ECO:0000256" key="15">
    <source>
        <dbReference type="ARBA" id="ARBA00022771"/>
    </source>
</evidence>
<dbReference type="EC" id="2.7.7.7" evidence="5"/>
<feature type="region of interest" description="Disordered" evidence="27">
    <location>
        <begin position="815"/>
        <end position="856"/>
    </location>
</feature>
<dbReference type="Gene3D" id="3.40.1170.60">
    <property type="match status" value="1"/>
</dbReference>
<evidence type="ECO:0000256" key="18">
    <source>
        <dbReference type="ARBA" id="ARBA00022932"/>
    </source>
</evidence>
<keyword evidence="12" id="KW-0479">Metal-binding</keyword>
<comment type="similarity">
    <text evidence="4">Belongs to the DNA polymerase type-Y family.</text>
</comment>
<dbReference type="PIRSF" id="PIRSF036603">
    <property type="entry name" value="DPol_eta"/>
    <property type="match status" value="1"/>
</dbReference>
<dbReference type="SUPFAM" id="SSF56672">
    <property type="entry name" value="DNA/RNA polymerases"/>
    <property type="match status" value="1"/>
</dbReference>
<keyword evidence="13" id="KW-0677">Repeat</keyword>
<feature type="compositionally biased region" description="Low complexity" evidence="27">
    <location>
        <begin position="842"/>
        <end position="855"/>
    </location>
</feature>
<evidence type="ECO:0000256" key="13">
    <source>
        <dbReference type="ARBA" id="ARBA00022737"/>
    </source>
</evidence>
<evidence type="ECO:0000256" key="3">
    <source>
        <dbReference type="ARBA" id="ARBA00004123"/>
    </source>
</evidence>
<dbReference type="HAMAP" id="MF_01113">
    <property type="entry name" value="DNApol_IV"/>
    <property type="match status" value="1"/>
</dbReference>
<dbReference type="CDD" id="cd03586">
    <property type="entry name" value="PolY_Pol_IV_kappa"/>
    <property type="match status" value="1"/>
</dbReference>
<keyword evidence="14 26" id="KW-0227">DNA damage</keyword>
<evidence type="ECO:0000256" key="17">
    <source>
        <dbReference type="ARBA" id="ARBA00022842"/>
    </source>
</evidence>
<dbReference type="InterPro" id="IPR036775">
    <property type="entry name" value="DNA_pol_Y-fam_lit_finger_sf"/>
</dbReference>
<dbReference type="InterPro" id="IPR006642">
    <property type="entry name" value="Rad18_UBZ4"/>
</dbReference>
<dbReference type="Gene3D" id="3.30.1490.100">
    <property type="entry name" value="DNA polymerase, Y-family, little finger domain"/>
    <property type="match status" value="1"/>
</dbReference>
<evidence type="ECO:0000256" key="8">
    <source>
        <dbReference type="ARBA" id="ARBA00022634"/>
    </source>
</evidence>
<keyword evidence="31" id="KW-1185">Reference proteome</keyword>
<sequence length="863" mass="97640">MDNMKKVSNSSCNDGVLLRMGLNDNKAGMQGLDKEKINKIIMDATKGSRFYENELKKDKQVNQRIEKMMQLKEKITTQQLLKAQLQVDKLVIELEQNRNLSSTIVHIDMDAFYAAVEMRDNPELKEKPIAVGSMSMLSTSNYHARRFGVRAAMPGFIAKKLCPHLTIVPLNFEKYGKVSKEVREILIEYDPNFMPMGLDEAYLNITEHLEERLNWPEDKRRFFFNTQSATEKDKDDINMSAKFNEGGYSSSPVLFEDNTALMDDHSKQGDKSVENSVVFGTSAEEVVKEIRFRIEQKTQLTASAGIAPNTMLAKMCSDCNKPNGQCRIAPERQTVLDFLKDLPIRKVPGIGKVTEKMLKALGIVTCSELYQQRALLSLLFSEASWRNFLDISLGLGSTHLEKDGERKSMSTERTFSEINTAEDQYSLCRELCRDLAQDLQKEGLKGKTVTLKLKNVNFEVKTRASTVLSSVSAEEEIFAVAKELLGTEIDSVAPHPLRIRLMGIRVSGFLSEEEKKYQQKSITSFLKSGKETGFLRLQPGKSNQEYFTKHSEESPRGSFFDKKRAARQLNSENLSPSDTVDKQLFHDRKSSANFVEESKKVTDLQISNVCEIFTCPVCFEGQSSNNLEDLNRHIDECLNGTFVKDSVQISKNDNSIENTLNFLPRFKNENVECQKKKTDHLAGTDQSASTSDNSTSNSTEKITQIISDKRHRERQPSNLSDIARNLCMKQCLFSKRISQDNNHFEKTEHTEATRSSCFFEDKEDSVLVCPVCNSEQKTTSLVSFNRHVDVCLNKGLIQELTEKKDFPTKTCNVENSNRAGLSSRQQCTNPSQGTKRSGLTTSQSISKKAKSSNSKHTIEMFFK</sequence>
<evidence type="ECO:0000256" key="21">
    <source>
        <dbReference type="ARBA" id="ARBA00023242"/>
    </source>
</evidence>
<dbReference type="FunFam" id="3.30.160.60:FF:000807">
    <property type="entry name" value="Polymerase (DNA directed) kappa"/>
    <property type="match status" value="1"/>
</dbReference>
<keyword evidence="22" id="KW-0704">Schiff base</keyword>
<evidence type="ECO:0000259" key="29">
    <source>
        <dbReference type="PROSITE" id="PS51908"/>
    </source>
</evidence>
<dbReference type="PANTHER" id="PTHR11076">
    <property type="entry name" value="DNA REPAIR POLYMERASE UMUC / TRANSFERASE FAMILY MEMBER"/>
    <property type="match status" value="1"/>
</dbReference>
<dbReference type="InterPro" id="IPR050116">
    <property type="entry name" value="DNA_polymerase-Y"/>
</dbReference>
<proteinExistence type="inferred from homology"/>
<dbReference type="PhylomeDB" id="A0A091PA61"/>
<dbReference type="Pfam" id="PF11799">
    <property type="entry name" value="IMS_C"/>
    <property type="match status" value="1"/>
</dbReference>
<gene>
    <name evidence="30" type="ORF">N330_04474</name>
</gene>
<keyword evidence="16" id="KW-0862">Zinc</keyword>
<feature type="domain" description="UBZ4-type" evidence="29">
    <location>
        <begin position="766"/>
        <end position="796"/>
    </location>
</feature>
<dbReference type="GO" id="GO:0008270">
    <property type="term" value="F:zinc ion binding"/>
    <property type="evidence" value="ECO:0007669"/>
    <property type="project" value="UniProtKB-KW"/>
</dbReference>
<evidence type="ECO:0000256" key="24">
    <source>
        <dbReference type="ARBA" id="ARBA00054552"/>
    </source>
</evidence>
<dbReference type="Gene3D" id="3.30.70.270">
    <property type="match status" value="1"/>
</dbReference>
<dbReference type="PROSITE" id="PS51908">
    <property type="entry name" value="ZF_UBZ4"/>
    <property type="match status" value="2"/>
</dbReference>
<dbReference type="InterPro" id="IPR043502">
    <property type="entry name" value="DNA/RNA_pol_sf"/>
</dbReference>
<keyword evidence="19" id="KW-0238">DNA-binding</keyword>
<name>A0A091PA61_LEPDC</name>
<dbReference type="FunFam" id="1.10.150.20:FF:000039">
    <property type="entry name" value="Polymerase (DNA directed) kappa"/>
    <property type="match status" value="1"/>
</dbReference>
<dbReference type="GO" id="GO:0042276">
    <property type="term" value="P:error-prone translesion synthesis"/>
    <property type="evidence" value="ECO:0007669"/>
    <property type="project" value="TreeGrafter"/>
</dbReference>
<dbReference type="AlphaFoldDB" id="A0A091PA61"/>
<evidence type="ECO:0000256" key="7">
    <source>
        <dbReference type="ARBA" id="ARBA00022457"/>
    </source>
</evidence>
<dbReference type="InterPro" id="IPR043128">
    <property type="entry name" value="Rev_trsase/Diguanyl_cyclase"/>
</dbReference>
<keyword evidence="17" id="KW-0460">Magnesium</keyword>
<feature type="compositionally biased region" description="Polar residues" evidence="27">
    <location>
        <begin position="815"/>
        <end position="841"/>
    </location>
</feature>
<keyword evidence="21" id="KW-0539">Nucleus</keyword>
<dbReference type="OrthoDB" id="1747274at2759"/>
<organism evidence="30 31">
    <name type="scientific">Leptosomus discolor</name>
    <name type="common">Madagascar cuckoo roller</name>
    <name type="synonym">Cuculus discolor</name>
    <dbReference type="NCBI Taxonomy" id="188344"/>
    <lineage>
        <taxon>Eukaryota</taxon>
        <taxon>Metazoa</taxon>
        <taxon>Chordata</taxon>
        <taxon>Craniata</taxon>
        <taxon>Vertebrata</taxon>
        <taxon>Euteleostomi</taxon>
        <taxon>Archelosauria</taxon>
        <taxon>Archosauria</taxon>
        <taxon>Dinosauria</taxon>
        <taxon>Saurischia</taxon>
        <taxon>Theropoda</taxon>
        <taxon>Coelurosauria</taxon>
        <taxon>Aves</taxon>
        <taxon>Neognathae</taxon>
        <taxon>Neoaves</taxon>
        <taxon>Telluraves</taxon>
        <taxon>Coraciimorphae</taxon>
        <taxon>Coraciiformes</taxon>
        <taxon>Leptosomidae</taxon>
        <taxon>Leptosomus</taxon>
    </lineage>
</organism>
<dbReference type="PANTHER" id="PTHR11076:SF33">
    <property type="entry name" value="DNA POLYMERASE KAPPA"/>
    <property type="match status" value="1"/>
</dbReference>
<dbReference type="Proteomes" id="UP000053001">
    <property type="component" value="Unassembled WGS sequence"/>
</dbReference>
<dbReference type="Pfam" id="PF11798">
    <property type="entry name" value="IMS_HHH"/>
    <property type="match status" value="1"/>
</dbReference>
<dbReference type="FunFam" id="1.10.150.810:FF:000001">
    <property type="entry name" value="DNA polymerase kappa"/>
    <property type="match status" value="1"/>
</dbReference>
<evidence type="ECO:0000256" key="11">
    <source>
        <dbReference type="ARBA" id="ARBA00022705"/>
    </source>
</evidence>
<keyword evidence="15 26" id="KW-0863">Zinc-finger</keyword>
<evidence type="ECO:0000259" key="28">
    <source>
        <dbReference type="PROSITE" id="PS50173"/>
    </source>
</evidence>
<comment type="function">
    <text evidence="24">DNA polymerase specifically involved in DNA repair. Plays an important role in translesion synthesis, where the normal high-fidelity DNA polymerases cannot proceed and DNA synthesis stalls. Depending on the context, it inserts the correct base, but causes frequent base transitions, transversions and frameshifts. Lacks 3'-5' proofreading exonuclease activity. Forms a Schiff base with 5'-deoxyribose phosphate at abasic sites, but does not have lyase activity.</text>
</comment>
<feature type="domain" description="UmuC" evidence="28">
    <location>
        <begin position="104"/>
        <end position="351"/>
    </location>
</feature>
<evidence type="ECO:0000256" key="23">
    <source>
        <dbReference type="ARBA" id="ARBA00049244"/>
    </source>
</evidence>
<accession>A0A091PA61</accession>
<dbReference type="FunFam" id="3.30.1490.100:FF:000005">
    <property type="entry name" value="DNA polymerase kappa"/>
    <property type="match status" value="1"/>
</dbReference>
<evidence type="ECO:0000256" key="14">
    <source>
        <dbReference type="ARBA" id="ARBA00022763"/>
    </source>
</evidence>
<keyword evidence="11" id="KW-0235">DNA replication</keyword>
<evidence type="ECO:0000256" key="20">
    <source>
        <dbReference type="ARBA" id="ARBA00023204"/>
    </source>
</evidence>
<dbReference type="Gene3D" id="3.30.160.60">
    <property type="entry name" value="Classic Zinc Finger"/>
    <property type="match status" value="2"/>
</dbReference>
<keyword evidence="20 26" id="KW-0234">DNA repair</keyword>
<evidence type="ECO:0000256" key="12">
    <source>
        <dbReference type="ARBA" id="ARBA00022723"/>
    </source>
</evidence>
<dbReference type="FunFam" id="1.10.150.810:FF:000002">
    <property type="entry name" value="Polymerase (DNA directed) kappa"/>
    <property type="match status" value="1"/>
</dbReference>
<dbReference type="InterPro" id="IPR001126">
    <property type="entry name" value="UmuC"/>
</dbReference>
<dbReference type="Pfam" id="PF00817">
    <property type="entry name" value="IMS"/>
    <property type="match status" value="1"/>
</dbReference>